<feature type="compositionally biased region" description="Gly residues" evidence="1">
    <location>
        <begin position="258"/>
        <end position="271"/>
    </location>
</feature>
<evidence type="ECO:0000313" key="4">
    <source>
        <dbReference type="Proteomes" id="UP000178815"/>
    </source>
</evidence>
<evidence type="ECO:0000256" key="1">
    <source>
        <dbReference type="SAM" id="MobiDB-lite"/>
    </source>
</evidence>
<dbReference type="SUPFAM" id="SSF49785">
    <property type="entry name" value="Galactose-binding domain-like"/>
    <property type="match status" value="1"/>
</dbReference>
<keyword evidence="2" id="KW-0732">Signal</keyword>
<gene>
    <name evidence="3" type="ORF">A2678_03300</name>
</gene>
<dbReference type="InterPro" id="IPR008979">
    <property type="entry name" value="Galactose-bd-like_sf"/>
</dbReference>
<dbReference type="EMBL" id="MFKU01000011">
    <property type="protein sequence ID" value="OGG48499.1"/>
    <property type="molecule type" value="Genomic_DNA"/>
</dbReference>
<protein>
    <recommendedName>
        <fullName evidence="5">CBM-cenC domain-containing protein</fullName>
    </recommendedName>
</protein>
<evidence type="ECO:0000256" key="2">
    <source>
        <dbReference type="SAM" id="SignalP"/>
    </source>
</evidence>
<feature type="chain" id="PRO_5009523362" description="CBM-cenC domain-containing protein" evidence="2">
    <location>
        <begin position="32"/>
        <end position="325"/>
    </location>
</feature>
<proteinExistence type="predicted"/>
<accession>A0A1F6CH27</accession>
<feature type="compositionally biased region" description="Gly residues" evidence="1">
    <location>
        <begin position="278"/>
        <end position="295"/>
    </location>
</feature>
<dbReference type="Proteomes" id="UP000178815">
    <property type="component" value="Unassembled WGS sequence"/>
</dbReference>
<comment type="caution">
    <text evidence="3">The sequence shown here is derived from an EMBL/GenBank/DDBJ whole genome shotgun (WGS) entry which is preliminary data.</text>
</comment>
<evidence type="ECO:0000313" key="3">
    <source>
        <dbReference type="EMBL" id="OGG48499.1"/>
    </source>
</evidence>
<feature type="signal peptide" evidence="2">
    <location>
        <begin position="1"/>
        <end position="31"/>
    </location>
</feature>
<name>A0A1F6CH27_9BACT</name>
<organism evidence="3 4">
    <name type="scientific">Candidatus Kaiserbacteria bacterium RIFCSPHIGHO2_01_FULL_53_31</name>
    <dbReference type="NCBI Taxonomy" id="1798481"/>
    <lineage>
        <taxon>Bacteria</taxon>
        <taxon>Candidatus Kaiseribacteriota</taxon>
    </lineage>
</organism>
<evidence type="ECO:0008006" key="5">
    <source>
        <dbReference type="Google" id="ProtNLM"/>
    </source>
</evidence>
<feature type="region of interest" description="Disordered" evidence="1">
    <location>
        <begin position="247"/>
        <end position="295"/>
    </location>
</feature>
<dbReference type="AlphaFoldDB" id="A0A1F6CH27"/>
<dbReference type="Gene3D" id="2.60.120.260">
    <property type="entry name" value="Galactose-binding domain-like"/>
    <property type="match status" value="1"/>
</dbReference>
<dbReference type="STRING" id="1798481.A2678_03300"/>
<reference evidence="3 4" key="1">
    <citation type="journal article" date="2016" name="Nat. Commun.">
        <title>Thousands of microbial genomes shed light on interconnected biogeochemical processes in an aquifer system.</title>
        <authorList>
            <person name="Anantharaman K."/>
            <person name="Brown C.T."/>
            <person name="Hug L.A."/>
            <person name="Sharon I."/>
            <person name="Castelle C.J."/>
            <person name="Probst A.J."/>
            <person name="Thomas B.C."/>
            <person name="Singh A."/>
            <person name="Wilkins M.J."/>
            <person name="Karaoz U."/>
            <person name="Brodie E.L."/>
            <person name="Williams K.H."/>
            <person name="Hubbard S.S."/>
            <person name="Banfield J.F."/>
        </authorList>
    </citation>
    <scope>NUCLEOTIDE SEQUENCE [LARGE SCALE GENOMIC DNA]</scope>
</reference>
<sequence>MTKTLKEGAIGAALGLMLVASLFSSAATAHAANVVVNGDFEAPVVGAPQLWDVFVTAAVSGWTIEWMDPTPAAGKPTDANLELHRGVNGWLPQLGDQYAELDTDWDGPTGSINNEAASVRIYQDVPTTAGCTYALSFWFSPRPGTPASDNVLAAFWDGTQQGADITAAGGSQTSWTQYSSNVVASGATTRIQFEDHGTANSLGTFLDNVSVDEVSCPPPPPPPCEHENVCCSGDVVVHNSNHAKVINSTSASASTGGNVAGGSEGGRGGRSGKAEVENGGGNSANSGNGGAGGDGAAGGLIQTGNAGASAGTLNIVNTNRTRVRR</sequence>